<dbReference type="PANTHER" id="PTHR30055">
    <property type="entry name" value="HTH-TYPE TRANSCRIPTIONAL REGULATOR RUTR"/>
    <property type="match status" value="1"/>
</dbReference>
<dbReference type="InterPro" id="IPR036271">
    <property type="entry name" value="Tet_transcr_reg_TetR-rel_C_sf"/>
</dbReference>
<dbReference type="InterPro" id="IPR004111">
    <property type="entry name" value="Repressor_TetR_C"/>
</dbReference>
<keyword evidence="2 4" id="KW-0238">DNA-binding</keyword>
<proteinExistence type="predicted"/>
<keyword evidence="3" id="KW-0804">Transcription</keyword>
<accession>K0YW19</accession>
<dbReference type="SUPFAM" id="SSF46689">
    <property type="entry name" value="Homeodomain-like"/>
    <property type="match status" value="1"/>
</dbReference>
<evidence type="ECO:0000256" key="3">
    <source>
        <dbReference type="ARBA" id="ARBA00023163"/>
    </source>
</evidence>
<reference evidence="7 8" key="1">
    <citation type="submission" date="2012-08" db="EMBL/GenBank/DDBJ databases">
        <title>The Genome Sequence of Slackia piriformis YIT 12062.</title>
        <authorList>
            <consortium name="The Broad Institute Genome Sequencing Platform"/>
            <person name="Earl A."/>
            <person name="Ward D."/>
            <person name="Feldgarden M."/>
            <person name="Gevers D."/>
            <person name="Morotomi M."/>
            <person name="Walker B."/>
            <person name="Young S.K."/>
            <person name="Zeng Q."/>
            <person name="Gargeya S."/>
            <person name="Fitzgerald M."/>
            <person name="Haas B."/>
            <person name="Abouelleil A."/>
            <person name="Alvarado L."/>
            <person name="Arachchi H.M."/>
            <person name="Berlin A.M."/>
            <person name="Chapman S.B."/>
            <person name="Goldberg J."/>
            <person name="Griggs A."/>
            <person name="Gujja S."/>
            <person name="Hansen M."/>
            <person name="Howarth C."/>
            <person name="Imamovic A."/>
            <person name="Larimer J."/>
            <person name="McCowen C."/>
            <person name="Montmayeur A."/>
            <person name="Murphy C."/>
            <person name="Neiman D."/>
            <person name="Pearson M."/>
            <person name="Priest M."/>
            <person name="Roberts A."/>
            <person name="Saif S."/>
            <person name="Shea T."/>
            <person name="Sisk P."/>
            <person name="Sykes S."/>
            <person name="Wortman J."/>
            <person name="Nusbaum C."/>
            <person name="Birren B."/>
        </authorList>
    </citation>
    <scope>NUCLEOTIDE SEQUENCE [LARGE SCALE GENOMIC DNA]</scope>
    <source>
        <strain evidence="7 8">YIT 12062</strain>
    </source>
</reference>
<dbReference type="PANTHER" id="PTHR30055:SF151">
    <property type="entry name" value="TRANSCRIPTIONAL REGULATORY PROTEIN"/>
    <property type="match status" value="1"/>
</dbReference>
<evidence type="ECO:0000256" key="2">
    <source>
        <dbReference type="ARBA" id="ARBA00023125"/>
    </source>
</evidence>
<dbReference type="eggNOG" id="COG1309">
    <property type="taxonomic scope" value="Bacteria"/>
</dbReference>
<dbReference type="EMBL" id="ADMD01000007">
    <property type="protein sequence ID" value="EJZ83644.1"/>
    <property type="molecule type" value="Genomic_DNA"/>
</dbReference>
<dbReference type="RefSeq" id="WP_009139363.1">
    <property type="nucleotide sequence ID" value="NZ_JH815198.1"/>
</dbReference>
<dbReference type="Gene3D" id="1.10.10.60">
    <property type="entry name" value="Homeodomain-like"/>
    <property type="match status" value="1"/>
</dbReference>
<sequence length="246" mass="27296">MAEQKRKRGTLTKAEVIAAAYAIIDADGVDACSMRALGSKLGVTAMAVYGYVPSREMLLNEVMARFLERVDTRAVRGEQWGETLLRTMHSLRKACVEHPHFAELMNNPCISDGLELYMMRLRAIYLAQGMPEEIAVQLLSIADAFFAGFCLRSFQRVEKGEEPPAPDPNVHGAGDGTRFATESRVPGMLTGHRAPTTRIVRPNERWRRTVKAGYSERSFENGLFVIIEGIRAGAAPDPCAWRTPVQ</sequence>
<name>K0YW19_9ACTN</name>
<feature type="region of interest" description="Disordered" evidence="5">
    <location>
        <begin position="160"/>
        <end position="179"/>
    </location>
</feature>
<dbReference type="SUPFAM" id="SSF48498">
    <property type="entry name" value="Tetracyclin repressor-like, C-terminal domain"/>
    <property type="match status" value="1"/>
</dbReference>
<evidence type="ECO:0000256" key="4">
    <source>
        <dbReference type="PROSITE-ProRule" id="PRU00335"/>
    </source>
</evidence>
<dbReference type="InterPro" id="IPR009057">
    <property type="entry name" value="Homeodomain-like_sf"/>
</dbReference>
<dbReference type="Proteomes" id="UP000006069">
    <property type="component" value="Unassembled WGS sequence"/>
</dbReference>
<dbReference type="GO" id="GO:0003700">
    <property type="term" value="F:DNA-binding transcription factor activity"/>
    <property type="evidence" value="ECO:0007669"/>
    <property type="project" value="TreeGrafter"/>
</dbReference>
<dbReference type="GO" id="GO:0000976">
    <property type="term" value="F:transcription cis-regulatory region binding"/>
    <property type="evidence" value="ECO:0007669"/>
    <property type="project" value="TreeGrafter"/>
</dbReference>
<feature type="DNA-binding region" description="H-T-H motif" evidence="4">
    <location>
        <begin position="33"/>
        <end position="52"/>
    </location>
</feature>
<dbReference type="Pfam" id="PF02909">
    <property type="entry name" value="TetR_C_1"/>
    <property type="match status" value="1"/>
</dbReference>
<comment type="caution">
    <text evidence="7">The sequence shown here is derived from an EMBL/GenBank/DDBJ whole genome shotgun (WGS) entry which is preliminary data.</text>
</comment>
<dbReference type="GO" id="GO:0045892">
    <property type="term" value="P:negative regulation of DNA-templated transcription"/>
    <property type="evidence" value="ECO:0007669"/>
    <property type="project" value="InterPro"/>
</dbReference>
<keyword evidence="1" id="KW-0805">Transcription regulation</keyword>
<dbReference type="HOGENOM" id="CLU_069543_3_1_11"/>
<dbReference type="AlphaFoldDB" id="K0YW19"/>
<evidence type="ECO:0000259" key="6">
    <source>
        <dbReference type="PROSITE" id="PS50977"/>
    </source>
</evidence>
<keyword evidence="8" id="KW-1185">Reference proteome</keyword>
<organism evidence="7 8">
    <name type="scientific">Slackia piriformis YIT 12062</name>
    <dbReference type="NCBI Taxonomy" id="742818"/>
    <lineage>
        <taxon>Bacteria</taxon>
        <taxon>Bacillati</taxon>
        <taxon>Actinomycetota</taxon>
        <taxon>Coriobacteriia</taxon>
        <taxon>Eggerthellales</taxon>
        <taxon>Eggerthellaceae</taxon>
        <taxon>Slackia</taxon>
    </lineage>
</organism>
<gene>
    <name evidence="7" type="ORF">HMPREF9451_01164</name>
</gene>
<evidence type="ECO:0000256" key="1">
    <source>
        <dbReference type="ARBA" id="ARBA00023015"/>
    </source>
</evidence>
<feature type="domain" description="HTH tetR-type" evidence="6">
    <location>
        <begin position="10"/>
        <end position="70"/>
    </location>
</feature>
<dbReference type="InParanoid" id="K0YW19"/>
<dbReference type="Gene3D" id="1.10.357.10">
    <property type="entry name" value="Tetracycline Repressor, domain 2"/>
    <property type="match status" value="1"/>
</dbReference>
<dbReference type="InterPro" id="IPR001647">
    <property type="entry name" value="HTH_TetR"/>
</dbReference>
<evidence type="ECO:0000313" key="7">
    <source>
        <dbReference type="EMBL" id="EJZ83644.1"/>
    </source>
</evidence>
<evidence type="ECO:0000256" key="5">
    <source>
        <dbReference type="SAM" id="MobiDB-lite"/>
    </source>
</evidence>
<dbReference type="OrthoDB" id="329481at2"/>
<protein>
    <recommendedName>
        <fullName evidence="6">HTH tetR-type domain-containing protein</fullName>
    </recommendedName>
</protein>
<dbReference type="InterPro" id="IPR050109">
    <property type="entry name" value="HTH-type_TetR-like_transc_reg"/>
</dbReference>
<dbReference type="Pfam" id="PF00440">
    <property type="entry name" value="TetR_N"/>
    <property type="match status" value="1"/>
</dbReference>
<dbReference type="PROSITE" id="PS50977">
    <property type="entry name" value="HTH_TETR_2"/>
    <property type="match status" value="1"/>
</dbReference>
<evidence type="ECO:0000313" key="8">
    <source>
        <dbReference type="Proteomes" id="UP000006069"/>
    </source>
</evidence>
<dbReference type="PATRIC" id="fig|742818.3.peg.1221"/>